<accession>A0A6G6XJD6</accession>
<dbReference type="GeneID" id="64766542"/>
<dbReference type="EMBL" id="MN908687">
    <property type="protein sequence ID" value="QIG58212.1"/>
    <property type="molecule type" value="Genomic_DNA"/>
</dbReference>
<reference evidence="1 2" key="1">
    <citation type="submission" date="2020-01" db="EMBL/GenBank/DDBJ databases">
        <authorList>
            <person name="Alvaro L.E."/>
            <person name="Baker K.N."/>
            <person name="Baxter I.S."/>
            <person name="Brown M.R."/>
            <person name="Driscoll K.D."/>
            <person name="Elrubaie J.M."/>
            <person name="Feith S.L."/>
            <person name="Indihar D.F."/>
            <person name="Knoch V.T."/>
            <person name="Koirtyohann K.M."/>
            <person name="Kratz M.A."/>
            <person name="Lear A.H."/>
            <person name="Lindblom K.E."/>
            <person name="Marcus E.R."/>
            <person name="Murphy M.E."/>
            <person name="Sensor R."/>
            <person name="Sherman S.J."/>
            <person name="Swift V.R."/>
            <person name="White K.E."/>
            <person name="Wills S.J."/>
            <person name="Gatt S.M."/>
            <person name="Lohbauer S.A."/>
            <person name="Power T.R."/>
            <person name="Rosales K.A."/>
            <person name="Sisson B.M."/>
            <person name="Isern S."/>
            <person name="Michael S.F."/>
            <person name="Sunnen C.N."/>
            <person name="Garlena R.A."/>
            <person name="Russell D.A."/>
            <person name="Pope W.H."/>
            <person name="Jacobs-Sera D."/>
            <person name="Hatfull G.F."/>
        </authorList>
    </citation>
    <scope>NUCLEOTIDE SEQUENCE [LARGE SCALE GENOMIC DNA]</scope>
</reference>
<dbReference type="KEGG" id="vg:64766542"/>
<name>A0A6G6XJD6_9CAUD</name>
<evidence type="ECO:0000313" key="2">
    <source>
        <dbReference type="Proteomes" id="UP000503093"/>
    </source>
</evidence>
<protein>
    <submittedName>
        <fullName evidence="1">Uncharacterized protein</fullName>
    </submittedName>
</protein>
<proteinExistence type="predicted"/>
<dbReference type="Proteomes" id="UP000503093">
    <property type="component" value="Segment"/>
</dbReference>
<evidence type="ECO:0000313" key="1">
    <source>
        <dbReference type="EMBL" id="QIG58212.1"/>
    </source>
</evidence>
<dbReference type="RefSeq" id="YP_010059310.1">
    <property type="nucleotide sequence ID" value="NC_054725.1"/>
</dbReference>
<gene>
    <name evidence="1" type="primary">60</name>
    <name evidence="1" type="ORF">SEA_SKOG_60</name>
</gene>
<sequence>MSEIEDLRAENAKLLEHAQRLTGALVLAANDAHPTYSSTAGWRGGIGGQAMTRGCSVIDPPPGEEWTQGSLDGPAREFLKEYPFDLQAMRLTLKAELSEEYWGPSDGPVDE</sequence>
<organism evidence="1 2">
    <name type="scientific">Gordonia phage Skog</name>
    <dbReference type="NCBI Taxonomy" id="2704033"/>
    <lineage>
        <taxon>Viruses</taxon>
        <taxon>Duplodnaviria</taxon>
        <taxon>Heunggongvirae</taxon>
        <taxon>Uroviricota</taxon>
        <taxon>Caudoviricetes</taxon>
        <taxon>Skogvirus</taxon>
        <taxon>Skogvirus Skog</taxon>
    </lineage>
</organism>
<keyword evidence="2" id="KW-1185">Reference proteome</keyword>